<name>A0A4S4BGD3_9BACL</name>
<dbReference type="InterPro" id="IPR037522">
    <property type="entry name" value="HD_GYP_dom"/>
</dbReference>
<keyword evidence="4" id="KW-1185">Reference proteome</keyword>
<gene>
    <name evidence="3" type="ORF">E6C55_28770</name>
</gene>
<dbReference type="SMART" id="SM00471">
    <property type="entry name" value="HDc"/>
    <property type="match status" value="1"/>
</dbReference>
<dbReference type="PANTHER" id="PTHR43155:SF2">
    <property type="entry name" value="CYCLIC DI-GMP PHOSPHODIESTERASE PA4108"/>
    <property type="match status" value="1"/>
</dbReference>
<comment type="caution">
    <text evidence="3">The sequence shown here is derived from an EMBL/GenBank/DDBJ whole genome shotgun (WGS) entry which is preliminary data.</text>
</comment>
<dbReference type="OrthoDB" id="9759601at2"/>
<dbReference type="Pfam" id="PF13487">
    <property type="entry name" value="HD_5"/>
    <property type="match status" value="1"/>
</dbReference>
<evidence type="ECO:0000259" key="2">
    <source>
        <dbReference type="PROSITE" id="PS51832"/>
    </source>
</evidence>
<proteinExistence type="predicted"/>
<dbReference type="InterPro" id="IPR003607">
    <property type="entry name" value="HD/PDEase_dom"/>
</dbReference>
<dbReference type="PANTHER" id="PTHR43155">
    <property type="entry name" value="CYCLIC DI-GMP PHOSPHODIESTERASE PA4108-RELATED"/>
    <property type="match status" value="1"/>
</dbReference>
<protein>
    <submittedName>
        <fullName evidence="3">HD-GYP domain-containing protein</fullName>
    </submittedName>
</protein>
<dbReference type="Gene3D" id="1.10.3210.10">
    <property type="entry name" value="Hypothetical protein af1432"/>
    <property type="match status" value="1"/>
</dbReference>
<dbReference type="EMBL" id="SSOB01000054">
    <property type="protein sequence ID" value="THF73485.1"/>
    <property type="molecule type" value="Genomic_DNA"/>
</dbReference>
<dbReference type="SUPFAM" id="SSF109604">
    <property type="entry name" value="HD-domain/PDEase-like"/>
    <property type="match status" value="1"/>
</dbReference>
<feature type="region of interest" description="Disordered" evidence="1">
    <location>
        <begin position="58"/>
        <end position="79"/>
    </location>
</feature>
<sequence length="357" mass="40427">MPVLPISQLQAGDRLTEDVQTAMGNLLFNEGRALSPRDLEILQAFLIPNVDITRQGLAETTSEGAGEESASNPESKLTSLQQQFLQMEKELKRVFAMMGPGQKLPILEIRNALKDLLDHINEYNVLMFQPPPDPAQPDRWIRKSVLTSLTSYQLARWNKLPDKDWMPVALAGLLHDIGNIRVDPAIFRKPSRLTVDEMNEMRQHTVYGYKLLEGVPSLNKGVALAALQHHERLDGSGYPLKVSGDNIHPYARIVAIADMYHAMTNERNYRKAHSPYLVLEQLQSESFGKLDPVYVQTFIDRTTQFHNGMLVQLNDNRVGEIVFTDRQHPTRPMVSVNGEIINLTKDKELYICAIYST</sequence>
<reference evidence="3 4" key="1">
    <citation type="submission" date="2019-04" db="EMBL/GenBank/DDBJ databases">
        <title>Cohnella sp. nov. isolated from preserved vegetables.</title>
        <authorList>
            <person name="Lin S.-Y."/>
            <person name="Hung M.-H."/>
            <person name="Young C.-C."/>
        </authorList>
    </citation>
    <scope>NUCLEOTIDE SEQUENCE [LARGE SCALE GENOMIC DNA]</scope>
    <source>
        <strain evidence="3 4">CC-MHH1044</strain>
    </source>
</reference>
<dbReference type="RefSeq" id="WP_136373288.1">
    <property type="nucleotide sequence ID" value="NZ_SSOB01000054.1"/>
</dbReference>
<dbReference type="Proteomes" id="UP000310636">
    <property type="component" value="Unassembled WGS sequence"/>
</dbReference>
<dbReference type="PROSITE" id="PS51832">
    <property type="entry name" value="HD_GYP"/>
    <property type="match status" value="1"/>
</dbReference>
<feature type="domain" description="HD-GYP" evidence="2">
    <location>
        <begin position="114"/>
        <end position="314"/>
    </location>
</feature>
<dbReference type="CDD" id="cd00077">
    <property type="entry name" value="HDc"/>
    <property type="match status" value="1"/>
</dbReference>
<evidence type="ECO:0000313" key="3">
    <source>
        <dbReference type="EMBL" id="THF73485.1"/>
    </source>
</evidence>
<organism evidence="3 4">
    <name type="scientific">Cohnella fermenti</name>
    <dbReference type="NCBI Taxonomy" id="2565925"/>
    <lineage>
        <taxon>Bacteria</taxon>
        <taxon>Bacillati</taxon>
        <taxon>Bacillota</taxon>
        <taxon>Bacilli</taxon>
        <taxon>Bacillales</taxon>
        <taxon>Paenibacillaceae</taxon>
        <taxon>Cohnella</taxon>
    </lineage>
</organism>
<evidence type="ECO:0000256" key="1">
    <source>
        <dbReference type="SAM" id="MobiDB-lite"/>
    </source>
</evidence>
<accession>A0A4S4BGD3</accession>
<evidence type="ECO:0000313" key="4">
    <source>
        <dbReference type="Proteomes" id="UP000310636"/>
    </source>
</evidence>
<dbReference type="AlphaFoldDB" id="A0A4S4BGD3"/>